<evidence type="ECO:0000313" key="2">
    <source>
        <dbReference type="EMBL" id="DAF51451.1"/>
    </source>
</evidence>
<keyword evidence="1" id="KW-0812">Transmembrane</keyword>
<evidence type="ECO:0000256" key="1">
    <source>
        <dbReference type="SAM" id="Phobius"/>
    </source>
</evidence>
<proteinExistence type="predicted"/>
<keyword evidence="1" id="KW-1133">Transmembrane helix</keyword>
<protein>
    <submittedName>
        <fullName evidence="2">Uncharacterized protein</fullName>
    </submittedName>
</protein>
<dbReference type="EMBL" id="BK032616">
    <property type="protein sequence ID" value="DAF51451.1"/>
    <property type="molecule type" value="Genomic_DNA"/>
</dbReference>
<feature type="transmembrane region" description="Helical" evidence="1">
    <location>
        <begin position="12"/>
        <end position="32"/>
    </location>
</feature>
<name>A0A8S5SKV1_9CAUD</name>
<organism evidence="2">
    <name type="scientific">Siphoviridae sp. ctrCN24</name>
    <dbReference type="NCBI Taxonomy" id="2827953"/>
    <lineage>
        <taxon>Viruses</taxon>
        <taxon>Duplodnaviria</taxon>
        <taxon>Heunggongvirae</taxon>
        <taxon>Uroviricota</taxon>
        <taxon>Caudoviricetes</taxon>
    </lineage>
</organism>
<accession>A0A8S5SKV1</accession>
<keyword evidence="1" id="KW-0472">Membrane</keyword>
<reference evidence="2" key="1">
    <citation type="journal article" date="2021" name="Proc. Natl. Acad. Sci. U.S.A.">
        <title>A Catalog of Tens of Thousands of Viruses from Human Metagenomes Reveals Hidden Associations with Chronic Diseases.</title>
        <authorList>
            <person name="Tisza M.J."/>
            <person name="Buck C.B."/>
        </authorList>
    </citation>
    <scope>NUCLEOTIDE SEQUENCE</scope>
    <source>
        <strain evidence="2">CtrCN24</strain>
    </source>
</reference>
<sequence length="119" mass="13564">MNFCQASHLTLFIIAWSILFVKSFLKIFYIFLSAESIGRVNANACACYSTSKQCRNAFINFIHINIARIINLHIGICNRIHRNLLICDAFNPCKNGLNMHVAWAYNCAVVLDRLLNNIV</sequence>